<reference evidence="1 2" key="1">
    <citation type="journal article" date="2018" name="Mol. Plant">
        <title>The genome of Artemisia annua provides insight into the evolution of Asteraceae family and artemisinin biosynthesis.</title>
        <authorList>
            <person name="Shen Q."/>
            <person name="Zhang L."/>
            <person name="Liao Z."/>
            <person name="Wang S."/>
            <person name="Yan T."/>
            <person name="Shi P."/>
            <person name="Liu M."/>
            <person name="Fu X."/>
            <person name="Pan Q."/>
            <person name="Wang Y."/>
            <person name="Lv Z."/>
            <person name="Lu X."/>
            <person name="Zhang F."/>
            <person name="Jiang W."/>
            <person name="Ma Y."/>
            <person name="Chen M."/>
            <person name="Hao X."/>
            <person name="Li L."/>
            <person name="Tang Y."/>
            <person name="Lv G."/>
            <person name="Zhou Y."/>
            <person name="Sun X."/>
            <person name="Brodelius P.E."/>
            <person name="Rose J.K.C."/>
            <person name="Tang K."/>
        </authorList>
    </citation>
    <scope>NUCLEOTIDE SEQUENCE [LARGE SCALE GENOMIC DNA]</scope>
    <source>
        <strain evidence="2">cv. Huhao1</strain>
        <tissue evidence="1">Leaf</tissue>
    </source>
</reference>
<name>A0A2U1NL32_ARTAN</name>
<dbReference type="GO" id="GO:0003964">
    <property type="term" value="F:RNA-directed DNA polymerase activity"/>
    <property type="evidence" value="ECO:0007669"/>
    <property type="project" value="UniProtKB-KW"/>
</dbReference>
<evidence type="ECO:0000313" key="2">
    <source>
        <dbReference type="Proteomes" id="UP000245207"/>
    </source>
</evidence>
<dbReference type="Proteomes" id="UP000245207">
    <property type="component" value="Unassembled WGS sequence"/>
</dbReference>
<dbReference type="AlphaFoldDB" id="A0A2U1NL32"/>
<evidence type="ECO:0000313" key="1">
    <source>
        <dbReference type="EMBL" id="PWA74178.1"/>
    </source>
</evidence>
<sequence>MSRALRWRVRGGNPKEEQKKVGCLWVKATWPRIRGGLALDPPCLQERMDKKGAGFSIFGSGGSPRGFTLPIPQSFALLKRFPVRATLDDIGIDLHTLLCPSCNDIMESLDHCFVLCPKVQLVWKQVFEWWGLENVGVFSVQDVLTLPGINSFNNINIERWKAVIWSTLCIIWSNMNQMIFRRNGSMIPDLFKEVQLRTFEWISARSKKEDVKREEWFGGLIDHV</sequence>
<keyword evidence="2" id="KW-1185">Reference proteome</keyword>
<comment type="caution">
    <text evidence="1">The sequence shown here is derived from an EMBL/GenBank/DDBJ whole genome shotgun (WGS) entry which is preliminary data.</text>
</comment>
<proteinExistence type="predicted"/>
<keyword evidence="1" id="KW-0548">Nucleotidyltransferase</keyword>
<accession>A0A2U1NL32</accession>
<keyword evidence="1" id="KW-0808">Transferase</keyword>
<protein>
    <submittedName>
        <fullName evidence="1">Reverse transcriptase zinc-binding domain-containing protein</fullName>
    </submittedName>
</protein>
<keyword evidence="1" id="KW-0695">RNA-directed DNA polymerase</keyword>
<dbReference type="OrthoDB" id="696485at2759"/>
<dbReference type="EMBL" id="PKPP01002608">
    <property type="protein sequence ID" value="PWA74178.1"/>
    <property type="molecule type" value="Genomic_DNA"/>
</dbReference>
<gene>
    <name evidence="1" type="ORF">CTI12_AA255470</name>
</gene>
<organism evidence="1 2">
    <name type="scientific">Artemisia annua</name>
    <name type="common">Sweet wormwood</name>
    <dbReference type="NCBI Taxonomy" id="35608"/>
    <lineage>
        <taxon>Eukaryota</taxon>
        <taxon>Viridiplantae</taxon>
        <taxon>Streptophyta</taxon>
        <taxon>Embryophyta</taxon>
        <taxon>Tracheophyta</taxon>
        <taxon>Spermatophyta</taxon>
        <taxon>Magnoliopsida</taxon>
        <taxon>eudicotyledons</taxon>
        <taxon>Gunneridae</taxon>
        <taxon>Pentapetalae</taxon>
        <taxon>asterids</taxon>
        <taxon>campanulids</taxon>
        <taxon>Asterales</taxon>
        <taxon>Asteraceae</taxon>
        <taxon>Asteroideae</taxon>
        <taxon>Anthemideae</taxon>
        <taxon>Artemisiinae</taxon>
        <taxon>Artemisia</taxon>
    </lineage>
</organism>